<dbReference type="AlphaFoldDB" id="A0AA95H605"/>
<keyword evidence="1" id="KW-0175">Coiled coil</keyword>
<keyword evidence="2" id="KW-0732">Signal</keyword>
<organism evidence="3">
    <name type="scientific">Candidatus Thiocaldithrix dubininis</name>
    <dbReference type="NCBI Taxonomy" id="3080823"/>
    <lineage>
        <taxon>Bacteria</taxon>
        <taxon>Pseudomonadati</taxon>
        <taxon>Pseudomonadota</taxon>
        <taxon>Gammaproteobacteria</taxon>
        <taxon>Thiotrichales</taxon>
        <taxon>Thiotrichaceae</taxon>
        <taxon>Candidatus Thiocaldithrix</taxon>
    </lineage>
</organism>
<evidence type="ECO:0000313" key="3">
    <source>
        <dbReference type="EMBL" id="WGZ91356.1"/>
    </source>
</evidence>
<reference evidence="3" key="2">
    <citation type="submission" date="2023-04" db="EMBL/GenBank/DDBJ databases">
        <authorList>
            <person name="Beletskiy A.V."/>
            <person name="Mardanov A.V."/>
            <person name="Ravin N.V."/>
        </authorList>
    </citation>
    <scope>NUCLEOTIDE SEQUENCE</scope>
    <source>
        <strain evidence="3">GKL-01</strain>
    </source>
</reference>
<gene>
    <name evidence="3" type="ORF">QJT80_02525</name>
</gene>
<dbReference type="Proteomes" id="UP001300672">
    <property type="component" value="Chromosome"/>
</dbReference>
<sequence length="240" mass="25866">MRLATVLVNVGLCVSLVACATTPDSKATDTPAPNKAVIRAPKAVPQAKKTTPLKPPAKPAAKVVAKQSSLNLAAMQGSWGLFPNALPFVVIDGQNFRWAKEQIRYPLNIQNNALVGRVPSMKGDWSDSCLANVTMRGEQLVIAASECKKGNIQKNATVALFKVAAHTYTDFSGKNCKQLQAGLDAIYQQARQAKAQVKKLEKAGNKLDEALVKQDAERITNSMSILDAGEKQKCDLKVRP</sequence>
<dbReference type="KEGG" id="tdu:QJT80_02525"/>
<feature type="signal peptide" evidence="2">
    <location>
        <begin position="1"/>
        <end position="20"/>
    </location>
</feature>
<evidence type="ECO:0000256" key="1">
    <source>
        <dbReference type="SAM" id="Coils"/>
    </source>
</evidence>
<feature type="chain" id="PRO_5041679039" evidence="2">
    <location>
        <begin position="21"/>
        <end position="240"/>
    </location>
</feature>
<dbReference type="EMBL" id="CP124755">
    <property type="protein sequence ID" value="WGZ91356.1"/>
    <property type="molecule type" value="Genomic_DNA"/>
</dbReference>
<feature type="coiled-coil region" evidence="1">
    <location>
        <begin position="176"/>
        <end position="210"/>
    </location>
</feature>
<proteinExistence type="predicted"/>
<evidence type="ECO:0000256" key="2">
    <source>
        <dbReference type="SAM" id="SignalP"/>
    </source>
</evidence>
<protein>
    <submittedName>
        <fullName evidence="3">Uncharacterized protein</fullName>
    </submittedName>
</protein>
<dbReference type="PROSITE" id="PS51257">
    <property type="entry name" value="PROKAR_LIPOPROTEIN"/>
    <property type="match status" value="1"/>
</dbReference>
<name>A0AA95H605_9GAMM</name>
<reference evidence="3" key="1">
    <citation type="journal article" date="2023" name="Int. J. Mol. Sci.">
        <title>Metagenomics Revealed a New Genus 'Candidatus Thiocaldithrix dubininis' gen. nov., sp. nov. and a New Species 'Candidatus Thiothrix putei' sp. nov. in the Family Thiotrichaceae, Some Members of Which Have Traits of Both Na+- and H+-Motive Energetics.</title>
        <authorList>
            <person name="Ravin N.V."/>
            <person name="Muntyan M.S."/>
            <person name="Smolyakov D.D."/>
            <person name="Rudenko T.S."/>
            <person name="Beletsky A.V."/>
            <person name="Mardanov A.V."/>
            <person name="Grabovich M.Y."/>
        </authorList>
    </citation>
    <scope>NUCLEOTIDE SEQUENCE</scope>
    <source>
        <strain evidence="3">GKL-01</strain>
    </source>
</reference>
<accession>A0AA95H605</accession>